<dbReference type="GO" id="GO:0045944">
    <property type="term" value="P:positive regulation of transcription by RNA polymerase II"/>
    <property type="evidence" value="ECO:0000318"/>
    <property type="project" value="GO_Central"/>
</dbReference>
<dbReference type="eggNOG" id="KOG2164">
    <property type="taxonomic scope" value="Eukaryota"/>
</dbReference>
<feature type="region of interest" description="Disordered" evidence="3">
    <location>
        <begin position="552"/>
        <end position="586"/>
    </location>
</feature>
<gene>
    <name evidence="4" type="ORF">NEMVEDRAFT_v1g239220</name>
</gene>
<feature type="compositionally biased region" description="Basic and acidic residues" evidence="3">
    <location>
        <begin position="559"/>
        <end position="569"/>
    </location>
</feature>
<dbReference type="Proteomes" id="UP000001593">
    <property type="component" value="Unassembled WGS sequence"/>
</dbReference>
<feature type="compositionally biased region" description="Basic residues" evidence="3">
    <location>
        <begin position="728"/>
        <end position="738"/>
    </location>
</feature>
<evidence type="ECO:0000256" key="1">
    <source>
        <dbReference type="ARBA" id="ARBA00004496"/>
    </source>
</evidence>
<keyword evidence="2" id="KW-0963">Cytoplasm</keyword>
<dbReference type="PANTHER" id="PTHR12983">
    <property type="entry name" value="RING FINGER 10 FAMILY MEMBER"/>
    <property type="match status" value="1"/>
</dbReference>
<feature type="region of interest" description="Disordered" evidence="3">
    <location>
        <begin position="342"/>
        <end position="362"/>
    </location>
</feature>
<evidence type="ECO:0008006" key="6">
    <source>
        <dbReference type="Google" id="ProtNLM"/>
    </source>
</evidence>
<feature type="compositionally biased region" description="Basic and acidic residues" evidence="3">
    <location>
        <begin position="84"/>
        <end position="108"/>
    </location>
</feature>
<dbReference type="OMA" id="QELWPTI"/>
<feature type="compositionally biased region" description="Basic and acidic residues" evidence="3">
    <location>
        <begin position="1"/>
        <end position="12"/>
    </location>
</feature>
<feature type="compositionally biased region" description="Polar residues" evidence="3">
    <location>
        <begin position="660"/>
        <end position="678"/>
    </location>
</feature>
<feature type="region of interest" description="Disordered" evidence="3">
    <location>
        <begin position="716"/>
        <end position="748"/>
    </location>
</feature>
<dbReference type="PANTHER" id="PTHR12983:SF9">
    <property type="entry name" value="E3 UBIQUITIN-PROTEIN LIGASE RNF10"/>
    <property type="match status" value="1"/>
</dbReference>
<organism evidence="4 5">
    <name type="scientific">Nematostella vectensis</name>
    <name type="common">Starlet sea anemone</name>
    <dbReference type="NCBI Taxonomy" id="45351"/>
    <lineage>
        <taxon>Eukaryota</taxon>
        <taxon>Metazoa</taxon>
        <taxon>Cnidaria</taxon>
        <taxon>Anthozoa</taxon>
        <taxon>Hexacorallia</taxon>
        <taxon>Actiniaria</taxon>
        <taxon>Edwardsiidae</taxon>
        <taxon>Nematostella</taxon>
    </lineage>
</organism>
<comment type="subcellular location">
    <subcellularLocation>
        <location evidence="1">Cytoplasm</location>
    </subcellularLocation>
</comment>
<keyword evidence="5" id="KW-1185">Reference proteome</keyword>
<sequence length="748" mass="83894">MSESSGKEDTMEKQQQQQQSYGGREGGHRNVSARETVPKNKGQWNDRPLRGRYASPHNQGRRPVGGNKDGRNQYGQPLRQGATSDKRPPTRSEKQSRVRNDVAKKNDFFDALDGPTLDRATGNGRKNGNSLNHLLNFKYEPRERVQEQRPRTGSKRRVSFNKELFLQANCQFVVSDAADYTVYTMEPDLLVDWNLIEQVSDKAWHKCPICYDAVIKKDLKSVVAMESHQFAVGQKITMRLMKRAKNSILVLPKSQKEQELSHLKITDTVDTRFSKLLLASPEDIIKQVISVEETALCSQLAEAIVDKSGEECFIEAALDELKARKEELVAKTSLEENISARLKASTLNPENDSGVEEQPESQWNYTLPENSLIQGVGEYEAAFSDDETSSVSQSDSVLGDPQGAAIEMSQQMPDGLDSIQDTPPAKETLSYLTDSPIEDMNVFDNVSSAISPQDSFYYFYQADDGQNIFLHPINARCLIKEYGSLENSPEYLEAKIKELEPMSQTEDSRKRFRYLSYLPLTCEFVMCEVDLGPPVLSKNTLQVFREELQKRNQRRQKKIKMENKREKKVAMKVASMEGRPSPFPEQSINLSCDYEFPAHGRQVPLSPMAAGPGPFTQFAAMAAAISSDEGSVGPELGSPPQDSIWGSPQSFAQALRTGKVQENQKPVKQRSEPASNMRQKAAASDDSDEEYIPPPTYQSTFSDGISFSLEQHLTKAEGNVKAAEHTSGKKQKKPKKKLLFTTGHMKYN</sequence>
<dbReference type="GO" id="GO:0000976">
    <property type="term" value="F:transcription cis-regulatory region binding"/>
    <property type="evidence" value="ECO:0000318"/>
    <property type="project" value="GO_Central"/>
</dbReference>
<feature type="region of interest" description="Disordered" evidence="3">
    <location>
        <begin position="656"/>
        <end position="704"/>
    </location>
</feature>
<evidence type="ECO:0000313" key="5">
    <source>
        <dbReference type="Proteomes" id="UP000001593"/>
    </source>
</evidence>
<dbReference type="GO" id="GO:0005737">
    <property type="term" value="C:cytoplasm"/>
    <property type="evidence" value="ECO:0007669"/>
    <property type="project" value="UniProtKB-SubCell"/>
</dbReference>
<accession>A7RLV2</accession>
<dbReference type="EMBL" id="DS469519">
    <property type="protein sequence ID" value="EDO47488.1"/>
    <property type="molecule type" value="Genomic_DNA"/>
</dbReference>
<dbReference type="InterPro" id="IPR039739">
    <property type="entry name" value="MAG2/RNF10"/>
</dbReference>
<feature type="region of interest" description="Disordered" evidence="3">
    <location>
        <begin position="1"/>
        <end position="132"/>
    </location>
</feature>
<evidence type="ECO:0000256" key="2">
    <source>
        <dbReference type="ARBA" id="ARBA00022490"/>
    </source>
</evidence>
<protein>
    <recommendedName>
        <fullName evidence="6">RING finger protein 10</fullName>
    </recommendedName>
</protein>
<reference evidence="4 5" key="1">
    <citation type="journal article" date="2007" name="Science">
        <title>Sea anemone genome reveals ancestral eumetazoan gene repertoire and genomic organization.</title>
        <authorList>
            <person name="Putnam N.H."/>
            <person name="Srivastava M."/>
            <person name="Hellsten U."/>
            <person name="Dirks B."/>
            <person name="Chapman J."/>
            <person name="Salamov A."/>
            <person name="Terry A."/>
            <person name="Shapiro H."/>
            <person name="Lindquist E."/>
            <person name="Kapitonov V.V."/>
            <person name="Jurka J."/>
            <person name="Genikhovich G."/>
            <person name="Grigoriev I.V."/>
            <person name="Lucas S.M."/>
            <person name="Steele R.E."/>
            <person name="Finnerty J.R."/>
            <person name="Technau U."/>
            <person name="Martindale M.Q."/>
            <person name="Rokhsar D.S."/>
        </authorList>
    </citation>
    <scope>NUCLEOTIDE SEQUENCE [LARGE SCALE GENOMIC DNA]</scope>
    <source>
        <strain evidence="5">CH2 X CH6</strain>
    </source>
</reference>
<evidence type="ECO:0000256" key="3">
    <source>
        <dbReference type="SAM" id="MobiDB-lite"/>
    </source>
</evidence>
<dbReference type="STRING" id="45351.A7RLV2"/>
<name>A7RLV2_NEMVE</name>
<dbReference type="HOGENOM" id="CLU_018206_1_0_1"/>
<evidence type="ECO:0000313" key="4">
    <source>
        <dbReference type="EMBL" id="EDO47488.1"/>
    </source>
</evidence>
<dbReference type="AlphaFoldDB" id="A7RLV2"/>
<proteinExistence type="predicted"/>
<dbReference type="PhylomeDB" id="A7RLV2"/>
<dbReference type="InParanoid" id="A7RLV2"/>